<dbReference type="GO" id="GO:0009966">
    <property type="term" value="P:regulation of signal transduction"/>
    <property type="evidence" value="ECO:0007669"/>
    <property type="project" value="InterPro"/>
</dbReference>
<dbReference type="Pfam" id="PF22675">
    <property type="entry name" value="KH-I_KHDC4-BBP"/>
    <property type="match status" value="1"/>
</dbReference>
<dbReference type="GO" id="GO:0003729">
    <property type="term" value="F:mRNA binding"/>
    <property type="evidence" value="ECO:0007669"/>
    <property type="project" value="TreeGrafter"/>
</dbReference>
<dbReference type="Proteomes" id="UP000887561">
    <property type="component" value="Unplaced"/>
</dbReference>
<dbReference type="Gene3D" id="3.30.1370.10">
    <property type="entry name" value="K Homology domain, type 1"/>
    <property type="match status" value="1"/>
</dbReference>
<keyword evidence="2" id="KW-0694">RNA-binding</keyword>
<dbReference type="InterPro" id="IPR036612">
    <property type="entry name" value="KH_dom_type_1_sf"/>
</dbReference>
<proteinExistence type="inferred from homology"/>
<dbReference type="PANTHER" id="PTHR11208">
    <property type="entry name" value="RNA-BINDING PROTEIN RELATED"/>
    <property type="match status" value="1"/>
</dbReference>
<dbReference type="InterPro" id="IPR007062">
    <property type="entry name" value="PPI-2"/>
</dbReference>
<feature type="compositionally biased region" description="Basic and acidic residues" evidence="3">
    <location>
        <begin position="320"/>
        <end position="329"/>
    </location>
</feature>
<feature type="domain" description="KHDC4/BBP-like KH-domain type I" evidence="4">
    <location>
        <begin position="36"/>
        <end position="107"/>
    </location>
</feature>
<dbReference type="InterPro" id="IPR055256">
    <property type="entry name" value="KH_1_KHDC4/BBP-like"/>
</dbReference>
<dbReference type="AlphaFoldDB" id="A0A915LSW4"/>
<evidence type="ECO:0000259" key="4">
    <source>
        <dbReference type="Pfam" id="PF22675"/>
    </source>
</evidence>
<protein>
    <recommendedName>
        <fullName evidence="4">KHDC4/BBP-like KH-domain type I domain-containing protein</fullName>
    </recommendedName>
</protein>
<evidence type="ECO:0000313" key="5">
    <source>
        <dbReference type="Proteomes" id="UP000887561"/>
    </source>
</evidence>
<dbReference type="Pfam" id="PF04979">
    <property type="entry name" value="IPP-2"/>
    <property type="match status" value="1"/>
</dbReference>
<dbReference type="GO" id="GO:0005634">
    <property type="term" value="C:nucleus"/>
    <property type="evidence" value="ECO:0007669"/>
    <property type="project" value="TreeGrafter"/>
</dbReference>
<keyword evidence="5" id="KW-1185">Reference proteome</keyword>
<dbReference type="Gene3D" id="6.10.250.1050">
    <property type="match status" value="2"/>
</dbReference>
<dbReference type="PANTHER" id="PTHR11208:SF125">
    <property type="entry name" value="KH DOMAIN-CONTAINING RNA-BINDING PROTEIN QKI"/>
    <property type="match status" value="1"/>
</dbReference>
<accession>A0A915LSW4</accession>
<feature type="region of interest" description="Disordered" evidence="3">
    <location>
        <begin position="231"/>
        <end position="355"/>
    </location>
</feature>
<dbReference type="InterPro" id="IPR045071">
    <property type="entry name" value="BBP-like"/>
</dbReference>
<evidence type="ECO:0000256" key="3">
    <source>
        <dbReference type="SAM" id="MobiDB-lite"/>
    </source>
</evidence>
<feature type="compositionally biased region" description="Basic and acidic residues" evidence="3">
    <location>
        <begin position="343"/>
        <end position="355"/>
    </location>
</feature>
<evidence type="ECO:0000256" key="1">
    <source>
        <dbReference type="ARBA" id="ARBA00005472"/>
    </source>
</evidence>
<dbReference type="GO" id="GO:0048024">
    <property type="term" value="P:regulation of mRNA splicing, via spliceosome"/>
    <property type="evidence" value="ECO:0007669"/>
    <property type="project" value="TreeGrafter"/>
</dbReference>
<evidence type="ECO:0000256" key="2">
    <source>
        <dbReference type="ARBA" id="ARBA00022884"/>
    </source>
</evidence>
<sequence length="355" mass="40083">LCEVPLADVWGPLAIVRKSSYGSNRITFWVVDSQLSFAKQLEHETGCKIMVRCRGSLRDTKKEEANRGKPNWEHLEDNLHILIQCEDTEKRARSKLEKAVGRVKKLLVPTNNGIDELKRKQLMELSIINGTYRSAIGPRNPPTNGANSADNCEDLMEDGEEEECPQTSLNPTEFLKMKPKKSILKINNKQTSVDDLTQPMEEQVVGEHRERIQSDESQKARFDEMNILATHHPPNKDYGHMKIDEPKTPYNAGYSDSEGEELSSGGGTGRPRRVSLAGAVDADELRKCISEGAGTKPKVLDPPGSGEDEDDDDAVLTEEQLAHKREFDKKRRQHYNEGMFLRKMKESKQPDDEDD</sequence>
<dbReference type="WBParaSite" id="scaffold15780_cov162.g18016">
    <property type="protein sequence ID" value="scaffold15780_cov162.g18016"/>
    <property type="gene ID" value="scaffold15780_cov162.g18016"/>
</dbReference>
<feature type="compositionally biased region" description="Acidic residues" evidence="3">
    <location>
        <begin position="306"/>
        <end position="316"/>
    </location>
</feature>
<comment type="similarity">
    <text evidence="1">Belongs to the protein phosphatase inhibitor 2 family.</text>
</comment>
<evidence type="ECO:0000313" key="6">
    <source>
        <dbReference type="WBParaSite" id="scaffold15780_cov162.g18016"/>
    </source>
</evidence>
<reference evidence="6" key="1">
    <citation type="submission" date="2022-11" db="UniProtKB">
        <authorList>
            <consortium name="WormBaseParasite"/>
        </authorList>
    </citation>
    <scope>IDENTIFICATION</scope>
</reference>
<dbReference type="SUPFAM" id="SSF54791">
    <property type="entry name" value="Eukaryotic type KH-domain (KH-domain type I)"/>
    <property type="match status" value="1"/>
</dbReference>
<name>A0A915LSW4_MELJA</name>
<feature type="compositionally biased region" description="Basic and acidic residues" evidence="3">
    <location>
        <begin position="234"/>
        <end position="247"/>
    </location>
</feature>
<dbReference type="GO" id="GO:0004864">
    <property type="term" value="F:protein phosphatase inhibitor activity"/>
    <property type="evidence" value="ECO:0007669"/>
    <property type="project" value="InterPro"/>
</dbReference>
<organism evidence="5 6">
    <name type="scientific">Meloidogyne javanica</name>
    <name type="common">Root-knot nematode worm</name>
    <dbReference type="NCBI Taxonomy" id="6303"/>
    <lineage>
        <taxon>Eukaryota</taxon>
        <taxon>Metazoa</taxon>
        <taxon>Ecdysozoa</taxon>
        <taxon>Nematoda</taxon>
        <taxon>Chromadorea</taxon>
        <taxon>Rhabditida</taxon>
        <taxon>Tylenchina</taxon>
        <taxon>Tylenchomorpha</taxon>
        <taxon>Tylenchoidea</taxon>
        <taxon>Meloidogynidae</taxon>
        <taxon>Meloidogyninae</taxon>
        <taxon>Meloidogyne</taxon>
        <taxon>Meloidogyne incognita group</taxon>
    </lineage>
</organism>